<feature type="compositionally biased region" description="Polar residues" evidence="1">
    <location>
        <begin position="401"/>
        <end position="417"/>
    </location>
</feature>
<gene>
    <name evidence="3" type="ORF">Hypma_002369</name>
</gene>
<sequence>MPSLTTTIEDNSPLISYSADWQEGSSADDGAASKYSQSSFTRTRTAGGFASFTFNGTGVQIFGSKRDNHGLYQVRVDDTIHEPQNGSAPGSGEFQQALFSVSDLAQGRHVVTLTNQGSTFVDIDFITWTMNVVGGSDKFYVNTYQDSDPSFVYSPAESSWTTNPRSLGTFFGGSGHATSNPGASVTYTFKDSPSGEGVSLYGPVGPDGAPYAVQLDNGPMRNFTSNKGRYTPQMLLYHANNLDPGTHRLKLLYQPSTSGQALAIDYANVYSTMGLQFKSDDSRSSPSVGSIVGITLGIVGIFSVLAVLFIYLRRRQRRDREYDKTNVVEPFEPQQVGRASGALTISSFGPGPQVTPQPNSFLTSTPYPVIPPAISTTIPKHQHQVRFTEVDNEPGHRSHPSDSSYYSAGHSIVNSASPRRGLPTTPVLRKGETIGLPSTAGRSLENVPPEELRANRRVVPGRAQDFGPSSASSASSPSSETSSSDPFVSMAGNGAENEDGLPPDYSQATEPYVGRRSIR</sequence>
<reference evidence="3" key="1">
    <citation type="submission" date="2018-04" db="EMBL/GenBank/DDBJ databases">
        <title>Whole genome sequencing of Hypsizygus marmoreus.</title>
        <authorList>
            <person name="Choi I.-G."/>
            <person name="Min B."/>
            <person name="Kim J.-G."/>
            <person name="Kim S."/>
            <person name="Oh Y.-L."/>
            <person name="Kong W.-S."/>
            <person name="Park H."/>
            <person name="Jeong J."/>
            <person name="Song E.-S."/>
        </authorList>
    </citation>
    <scope>NUCLEOTIDE SEQUENCE [LARGE SCALE GENOMIC DNA]</scope>
    <source>
        <strain evidence="3">51987-8</strain>
    </source>
</reference>
<feature type="compositionally biased region" description="Low complexity" evidence="1">
    <location>
        <begin position="468"/>
        <end position="484"/>
    </location>
</feature>
<keyword evidence="4" id="KW-1185">Reference proteome</keyword>
<keyword evidence="2" id="KW-1133">Transmembrane helix</keyword>
<dbReference type="Gene3D" id="2.60.120.260">
    <property type="entry name" value="Galactose-binding domain-like"/>
    <property type="match status" value="2"/>
</dbReference>
<keyword evidence="2" id="KW-0472">Membrane</keyword>
<name>A0A369J649_HYPMA</name>
<dbReference type="Proteomes" id="UP000076154">
    <property type="component" value="Unassembled WGS sequence"/>
</dbReference>
<evidence type="ECO:0000313" key="4">
    <source>
        <dbReference type="Proteomes" id="UP000076154"/>
    </source>
</evidence>
<dbReference type="OrthoDB" id="2939453at2759"/>
<proteinExistence type="predicted"/>
<feature type="transmembrane region" description="Helical" evidence="2">
    <location>
        <begin position="288"/>
        <end position="312"/>
    </location>
</feature>
<protein>
    <recommendedName>
        <fullName evidence="5">Transmembrane protein</fullName>
    </recommendedName>
</protein>
<organism evidence="3 4">
    <name type="scientific">Hypsizygus marmoreus</name>
    <name type="common">White beech mushroom</name>
    <name type="synonym">Agaricus marmoreus</name>
    <dbReference type="NCBI Taxonomy" id="39966"/>
    <lineage>
        <taxon>Eukaryota</taxon>
        <taxon>Fungi</taxon>
        <taxon>Dikarya</taxon>
        <taxon>Basidiomycota</taxon>
        <taxon>Agaricomycotina</taxon>
        <taxon>Agaricomycetes</taxon>
        <taxon>Agaricomycetidae</taxon>
        <taxon>Agaricales</taxon>
        <taxon>Tricholomatineae</taxon>
        <taxon>Lyophyllaceae</taxon>
        <taxon>Hypsizygus</taxon>
    </lineage>
</organism>
<accession>A0A369J649</accession>
<evidence type="ECO:0008006" key="5">
    <source>
        <dbReference type="Google" id="ProtNLM"/>
    </source>
</evidence>
<dbReference type="EMBL" id="LUEZ02000122">
    <property type="protein sequence ID" value="RDB16640.1"/>
    <property type="molecule type" value="Genomic_DNA"/>
</dbReference>
<evidence type="ECO:0000256" key="1">
    <source>
        <dbReference type="SAM" id="MobiDB-lite"/>
    </source>
</evidence>
<keyword evidence="2" id="KW-0812">Transmembrane</keyword>
<dbReference type="STRING" id="39966.A0A369J649"/>
<dbReference type="InParanoid" id="A0A369J649"/>
<feature type="region of interest" description="Disordered" evidence="1">
    <location>
        <begin position="389"/>
        <end position="519"/>
    </location>
</feature>
<evidence type="ECO:0000256" key="2">
    <source>
        <dbReference type="SAM" id="Phobius"/>
    </source>
</evidence>
<feature type="compositionally biased region" description="Basic and acidic residues" evidence="1">
    <location>
        <begin position="389"/>
        <end position="400"/>
    </location>
</feature>
<comment type="caution">
    <text evidence="3">The sequence shown here is derived from an EMBL/GenBank/DDBJ whole genome shotgun (WGS) entry which is preliminary data.</text>
</comment>
<dbReference type="AlphaFoldDB" id="A0A369J649"/>
<evidence type="ECO:0000313" key="3">
    <source>
        <dbReference type="EMBL" id="RDB16640.1"/>
    </source>
</evidence>